<evidence type="ECO:0000256" key="1">
    <source>
        <dbReference type="SAM" id="SignalP"/>
    </source>
</evidence>
<dbReference type="EMBL" id="UZAH01035776">
    <property type="protein sequence ID" value="VDP42558.1"/>
    <property type="molecule type" value="Genomic_DNA"/>
</dbReference>
<accession>A0A183GMX9</accession>
<name>A0A183GMX9_HELPZ</name>
<dbReference type="PANTHER" id="PTHR46060:SF2">
    <property type="entry name" value="HISTONE-LYSINE N-METHYLTRANSFERASE SETMAR"/>
    <property type="match status" value="1"/>
</dbReference>
<gene>
    <name evidence="2" type="ORF">HPBE_LOCUS24048</name>
</gene>
<dbReference type="GO" id="GO:0031297">
    <property type="term" value="P:replication fork processing"/>
    <property type="evidence" value="ECO:0007669"/>
    <property type="project" value="TreeGrafter"/>
</dbReference>
<feature type="chain" id="PRO_5044552152" evidence="1">
    <location>
        <begin position="30"/>
        <end position="114"/>
    </location>
</feature>
<reference evidence="2 3" key="1">
    <citation type="submission" date="2018-11" db="EMBL/GenBank/DDBJ databases">
        <authorList>
            <consortium name="Pathogen Informatics"/>
        </authorList>
    </citation>
    <scope>NUCLEOTIDE SEQUENCE [LARGE SCALE GENOMIC DNA]</scope>
</reference>
<dbReference type="GO" id="GO:0000729">
    <property type="term" value="P:DNA double-strand break processing"/>
    <property type="evidence" value="ECO:0007669"/>
    <property type="project" value="TreeGrafter"/>
</dbReference>
<dbReference type="AlphaFoldDB" id="A0A183GMX9"/>
<feature type="signal peptide" evidence="1">
    <location>
        <begin position="1"/>
        <end position="29"/>
    </location>
</feature>
<keyword evidence="3" id="KW-1185">Reference proteome</keyword>
<dbReference type="GO" id="GO:0046975">
    <property type="term" value="F:histone H3K36 methyltransferase activity"/>
    <property type="evidence" value="ECO:0007669"/>
    <property type="project" value="TreeGrafter"/>
</dbReference>
<dbReference type="GO" id="GO:0035861">
    <property type="term" value="C:site of double-strand break"/>
    <property type="evidence" value="ECO:0007669"/>
    <property type="project" value="TreeGrafter"/>
</dbReference>
<dbReference type="Gene3D" id="1.10.10.10">
    <property type="entry name" value="Winged helix-like DNA-binding domain superfamily/Winged helix DNA-binding domain"/>
    <property type="match status" value="1"/>
</dbReference>
<reference evidence="4" key="2">
    <citation type="submission" date="2019-09" db="UniProtKB">
        <authorList>
            <consortium name="WormBaseParasite"/>
        </authorList>
    </citation>
    <scope>IDENTIFICATION</scope>
</reference>
<dbReference type="InterPro" id="IPR036388">
    <property type="entry name" value="WH-like_DNA-bd_sf"/>
</dbReference>
<evidence type="ECO:0000313" key="2">
    <source>
        <dbReference type="EMBL" id="VDP42558.1"/>
    </source>
</evidence>
<dbReference type="GO" id="GO:0000014">
    <property type="term" value="F:single-stranded DNA endodeoxyribonuclease activity"/>
    <property type="evidence" value="ECO:0007669"/>
    <property type="project" value="TreeGrafter"/>
</dbReference>
<dbReference type="WBParaSite" id="HPBE_0002404901-mRNA-1">
    <property type="protein sequence ID" value="HPBE_0002404901-mRNA-1"/>
    <property type="gene ID" value="HPBE_0002404901"/>
</dbReference>
<evidence type="ECO:0000313" key="3">
    <source>
        <dbReference type="Proteomes" id="UP000050761"/>
    </source>
</evidence>
<accession>A0A3P8E7K9</accession>
<protein>
    <submittedName>
        <fullName evidence="4">HTH_48 domain-containing protein</fullName>
    </submittedName>
</protein>
<dbReference type="GO" id="GO:0042800">
    <property type="term" value="F:histone H3K4 methyltransferase activity"/>
    <property type="evidence" value="ECO:0007669"/>
    <property type="project" value="TreeGrafter"/>
</dbReference>
<dbReference type="GO" id="GO:0000793">
    <property type="term" value="C:condensed chromosome"/>
    <property type="evidence" value="ECO:0007669"/>
    <property type="project" value="TreeGrafter"/>
</dbReference>
<keyword evidence="1" id="KW-0732">Signal</keyword>
<dbReference type="OrthoDB" id="6137736at2759"/>
<dbReference type="GO" id="GO:0044547">
    <property type="term" value="F:DNA topoisomerase binding"/>
    <property type="evidence" value="ECO:0007669"/>
    <property type="project" value="TreeGrafter"/>
</dbReference>
<dbReference type="Proteomes" id="UP000050761">
    <property type="component" value="Unassembled WGS sequence"/>
</dbReference>
<organism evidence="3 4">
    <name type="scientific">Heligmosomoides polygyrus</name>
    <name type="common">Parasitic roundworm</name>
    <dbReference type="NCBI Taxonomy" id="6339"/>
    <lineage>
        <taxon>Eukaryota</taxon>
        <taxon>Metazoa</taxon>
        <taxon>Ecdysozoa</taxon>
        <taxon>Nematoda</taxon>
        <taxon>Chromadorea</taxon>
        <taxon>Rhabditida</taxon>
        <taxon>Rhabditina</taxon>
        <taxon>Rhabditomorpha</taxon>
        <taxon>Strongyloidea</taxon>
        <taxon>Heligmosomidae</taxon>
        <taxon>Heligmosomoides</taxon>
    </lineage>
</organism>
<dbReference type="GO" id="GO:0003690">
    <property type="term" value="F:double-stranded DNA binding"/>
    <property type="evidence" value="ECO:0007669"/>
    <property type="project" value="TreeGrafter"/>
</dbReference>
<dbReference type="PANTHER" id="PTHR46060">
    <property type="entry name" value="MARINER MOS1 TRANSPOSASE-LIKE PROTEIN"/>
    <property type="match status" value="1"/>
</dbReference>
<dbReference type="GO" id="GO:0005634">
    <property type="term" value="C:nucleus"/>
    <property type="evidence" value="ECO:0007669"/>
    <property type="project" value="TreeGrafter"/>
</dbReference>
<dbReference type="GO" id="GO:0003697">
    <property type="term" value="F:single-stranded DNA binding"/>
    <property type="evidence" value="ECO:0007669"/>
    <property type="project" value="TreeGrafter"/>
</dbReference>
<proteinExistence type="predicted"/>
<dbReference type="GO" id="GO:0006303">
    <property type="term" value="P:double-strand break repair via nonhomologous end joining"/>
    <property type="evidence" value="ECO:0007669"/>
    <property type="project" value="TreeGrafter"/>
</dbReference>
<sequence>MAEKIVLDCKGLRLLLLLLLYEFKKQNSARSVVDSICGTMSPTTASYDTAKVWKFKTCLEYQSRSGRPVAANEERLMELVQEDLRRCTRELTEKLGCSHTTVARGLGKTHRYGA</sequence>
<evidence type="ECO:0000313" key="4">
    <source>
        <dbReference type="WBParaSite" id="HPBE_0002404901-mRNA-1"/>
    </source>
</evidence>
<dbReference type="InterPro" id="IPR052709">
    <property type="entry name" value="Transposase-MT_Hybrid"/>
</dbReference>
<dbReference type="GO" id="GO:0015074">
    <property type="term" value="P:DNA integration"/>
    <property type="evidence" value="ECO:0007669"/>
    <property type="project" value="TreeGrafter"/>
</dbReference>
<dbReference type="GO" id="GO:0044774">
    <property type="term" value="P:mitotic DNA integrity checkpoint signaling"/>
    <property type="evidence" value="ECO:0007669"/>
    <property type="project" value="TreeGrafter"/>
</dbReference>